<dbReference type="AlphaFoldDB" id="A0A840MGD8"/>
<evidence type="ECO:0000313" key="1">
    <source>
        <dbReference type="EMBL" id="MBB5017708.1"/>
    </source>
</evidence>
<keyword evidence="2" id="KW-1185">Reference proteome</keyword>
<organism evidence="1 2">
    <name type="scientific">Chitinivorax tropicus</name>
    <dbReference type="NCBI Taxonomy" id="714531"/>
    <lineage>
        <taxon>Bacteria</taxon>
        <taxon>Pseudomonadati</taxon>
        <taxon>Pseudomonadota</taxon>
        <taxon>Betaproteobacteria</taxon>
        <taxon>Chitinivorax</taxon>
    </lineage>
</organism>
<comment type="caution">
    <text evidence="1">The sequence shown here is derived from an EMBL/GenBank/DDBJ whole genome shotgun (WGS) entry which is preliminary data.</text>
</comment>
<protein>
    <recommendedName>
        <fullName evidence="3">Dicarboxylate transport domain-containing protein</fullName>
    </recommendedName>
</protein>
<reference evidence="1 2" key="1">
    <citation type="submission" date="2020-08" db="EMBL/GenBank/DDBJ databases">
        <title>Genomic Encyclopedia of Type Strains, Phase IV (KMG-IV): sequencing the most valuable type-strain genomes for metagenomic binning, comparative biology and taxonomic classification.</title>
        <authorList>
            <person name="Goeker M."/>
        </authorList>
    </citation>
    <scope>NUCLEOTIDE SEQUENCE [LARGE SCALE GENOMIC DNA]</scope>
    <source>
        <strain evidence="1 2">DSM 27165</strain>
    </source>
</reference>
<dbReference type="Proteomes" id="UP000575898">
    <property type="component" value="Unassembled WGS sequence"/>
</dbReference>
<evidence type="ECO:0000313" key="2">
    <source>
        <dbReference type="Proteomes" id="UP000575898"/>
    </source>
</evidence>
<evidence type="ECO:0008006" key="3">
    <source>
        <dbReference type="Google" id="ProtNLM"/>
    </source>
</evidence>
<sequence>MAVTAQAATLSMDIKGLSHPAVGMSDVTATLTMQDKVVLDARIGDLHWQGHQHQNVRYHCPDLQMTKQRLRCEKGQLLLPKPVPVALDYWPQAKRFKLELQPPGEYWRVEGQLSGRSPKIDIQLQQADLSRLSPLLPHDGPMITNGRASGQVQIRLDQQAVTAVSGQLAIQQLVFADQTGLHAGDKLAGQLSWVAQRAGEQWQWQGQLDWQQGEVFWNPMYFPRGGHQLIAQGVWSPAGLSVDQAKLNMADIGRASLSLAWSTAQGVERLSLTGQSLSLAQAYGVLLKPWLAGTAAADLEVTGEGDIDLSMRDGALQSLDIALRKADLIDNQQRFALKQVGLTLPWRVDQPTLAELSFDGGHLLKVDIGATRVPLRLNGWDVEVKQASLPILDGRLDLQDFHAAKVAGNWQWAFSGALAPISMPRFSTAMGWPSMKGTLSGKVPRVSFHDQILSMDGTLQMKVFDGTIELAKLKLINPLGVPSLTADLTAHELDLGMLTETFSFGSIAGKVDASVQGLELSNWQPLRFDAKLMSSAGSYPRRISQRAVQNISALGGGGAAVALQKSVLRIFENFRYSQLGLSCRLHNGVCTMTGVEPAPGGYVIVKGGGVPAITVMGYNRQVDWDELIERLKRITRDNLKPVVQ</sequence>
<dbReference type="EMBL" id="JACHHY010000004">
    <property type="protein sequence ID" value="MBB5017708.1"/>
    <property type="molecule type" value="Genomic_DNA"/>
</dbReference>
<name>A0A840MGD8_9PROT</name>
<proteinExistence type="predicted"/>
<accession>A0A840MGD8</accession>
<gene>
    <name evidence="1" type="ORF">HNQ59_000977</name>
</gene>